<keyword evidence="2" id="KW-0378">Hydrolase</keyword>
<evidence type="ECO:0000256" key="1">
    <source>
        <dbReference type="ARBA" id="ARBA00005947"/>
    </source>
</evidence>
<dbReference type="CDD" id="cd09993">
    <property type="entry name" value="HDAC_classIV"/>
    <property type="match status" value="1"/>
</dbReference>
<evidence type="ECO:0000313" key="4">
    <source>
        <dbReference type="EMBL" id="EGK69866.1"/>
    </source>
</evidence>
<dbReference type="SUPFAM" id="SSF52768">
    <property type="entry name" value="Arginase/deacetylase"/>
    <property type="match status" value="1"/>
</dbReference>
<evidence type="ECO:0000313" key="5">
    <source>
        <dbReference type="Proteomes" id="UP000005019"/>
    </source>
</evidence>
<dbReference type="RefSeq" id="WP_008064490.1">
    <property type="nucleotide sequence ID" value="NZ_AFHG01000059.1"/>
</dbReference>
<dbReference type="InterPro" id="IPR044150">
    <property type="entry name" value="HDAC_classIV"/>
</dbReference>
<keyword evidence="5" id="KW-1185">Reference proteome</keyword>
<dbReference type="Pfam" id="PF00850">
    <property type="entry name" value="Hist_deacetyl"/>
    <property type="match status" value="1"/>
</dbReference>
<dbReference type="GO" id="GO:0004407">
    <property type="term" value="F:histone deacetylase activity"/>
    <property type="evidence" value="ECO:0007669"/>
    <property type="project" value="InterPro"/>
</dbReference>
<protein>
    <recommendedName>
        <fullName evidence="3">Histone deacetylase domain-containing protein</fullName>
    </recommendedName>
</protein>
<dbReference type="AlphaFoldDB" id="F5RHN4"/>
<dbReference type="Proteomes" id="UP000005019">
    <property type="component" value="Unassembled WGS sequence"/>
</dbReference>
<evidence type="ECO:0000256" key="2">
    <source>
        <dbReference type="ARBA" id="ARBA00022801"/>
    </source>
</evidence>
<dbReference type="PANTHER" id="PTHR10625:SF19">
    <property type="entry name" value="HISTONE DEACETYLASE 12"/>
    <property type="match status" value="1"/>
</dbReference>
<dbReference type="EMBL" id="AFHG01000059">
    <property type="protein sequence ID" value="EGK69866.1"/>
    <property type="molecule type" value="Genomic_DNA"/>
</dbReference>
<dbReference type="STRING" id="1000565.METUNv1_03832"/>
<comment type="caution">
    <text evidence="4">The sequence shown here is derived from an EMBL/GenBank/DDBJ whole genome shotgun (WGS) entry which is preliminary data.</text>
</comment>
<dbReference type="GO" id="GO:0040029">
    <property type="term" value="P:epigenetic regulation of gene expression"/>
    <property type="evidence" value="ECO:0007669"/>
    <property type="project" value="TreeGrafter"/>
</dbReference>
<dbReference type="InterPro" id="IPR023696">
    <property type="entry name" value="Ureohydrolase_dom_sf"/>
</dbReference>
<feature type="domain" description="Histone deacetylase" evidence="3">
    <location>
        <begin position="22"/>
        <end position="283"/>
    </location>
</feature>
<name>F5RHN4_METUF</name>
<proteinExistence type="inferred from homology"/>
<comment type="similarity">
    <text evidence="1">Belongs to the histone deacetylase family.</text>
</comment>
<accession>F5RHN4</accession>
<dbReference type="Gene3D" id="3.40.800.20">
    <property type="entry name" value="Histone deacetylase domain"/>
    <property type="match status" value="1"/>
</dbReference>
<gene>
    <name evidence="4" type="ORF">METUNv1_03832</name>
</gene>
<dbReference type="PRINTS" id="PR01270">
    <property type="entry name" value="HDASUPER"/>
</dbReference>
<dbReference type="InterPro" id="IPR037138">
    <property type="entry name" value="His_deacetylse_dom_sf"/>
</dbReference>
<dbReference type="GO" id="GO:0016787">
    <property type="term" value="F:hydrolase activity"/>
    <property type="evidence" value="ECO:0007669"/>
    <property type="project" value="UniProtKB-KW"/>
</dbReference>
<reference evidence="4 5" key="1">
    <citation type="journal article" date="2011" name="J. Bacteriol.">
        <title>Genome sequence of Methyloversatilis universalis FAM5T, a methylotrophic representative of the order Rhodocyclales.</title>
        <authorList>
            <person name="Kittichotirat W."/>
            <person name="Good N.M."/>
            <person name="Hall R."/>
            <person name="Bringel F."/>
            <person name="Lajus A."/>
            <person name="Medigue C."/>
            <person name="Smalley N.E."/>
            <person name="Beck D."/>
            <person name="Bumgarner R."/>
            <person name="Vuilleumier S."/>
            <person name="Kalyuzhnaya M.G."/>
        </authorList>
    </citation>
    <scope>NUCLEOTIDE SEQUENCE [LARGE SCALE GENOMIC DNA]</scope>
    <source>
        <strain evidence="5">ATCC BAA-1314 / JCM 13912 / FAM5</strain>
    </source>
</reference>
<dbReference type="OrthoDB" id="9808367at2"/>
<evidence type="ECO:0000259" key="3">
    <source>
        <dbReference type="Pfam" id="PF00850"/>
    </source>
</evidence>
<organism evidence="4 5">
    <name type="scientific">Methyloversatilis universalis (strain ATCC BAA-1314 / DSM 25237 / JCM 13912 / CCUG 52030 / FAM5)</name>
    <dbReference type="NCBI Taxonomy" id="1000565"/>
    <lineage>
        <taxon>Bacteria</taxon>
        <taxon>Pseudomonadati</taxon>
        <taxon>Pseudomonadota</taxon>
        <taxon>Betaproteobacteria</taxon>
        <taxon>Nitrosomonadales</taxon>
        <taxon>Sterolibacteriaceae</taxon>
        <taxon>Methyloversatilis</taxon>
    </lineage>
</organism>
<dbReference type="InterPro" id="IPR000286">
    <property type="entry name" value="HDACs"/>
</dbReference>
<dbReference type="PANTHER" id="PTHR10625">
    <property type="entry name" value="HISTONE DEACETYLASE HDAC1-RELATED"/>
    <property type="match status" value="1"/>
</dbReference>
<dbReference type="eggNOG" id="COG0123">
    <property type="taxonomic scope" value="Bacteria"/>
</dbReference>
<dbReference type="InterPro" id="IPR023801">
    <property type="entry name" value="His_deacetylse_dom"/>
</dbReference>
<sequence>MIAWYADHFVLPLPETHRFPMAKYRQLRERVAAELPDVDLREPAAATDAELCRAHDAGYVDRASRGELSVNEIRTIGFPWSPEMIERSRRSAGATMSACRSALREGVSVNLAGGTHHAKHASGAGYCVFNDAAVATCMLQAECGIARVAIVDLDVHQGDGTADILGDADDVFTLSLHGDRNFPFRKEVSHLDVALPDGTGDQAYLAALDQALATMSRRFEPQFVIYLAGADPFEGDRLGRLKLTRAGLAARDARVFDFCRQRGLPLAITMAGGYAERIEDIVAIHFATISAARALHRPAA</sequence>